<gene>
    <name evidence="14" type="ORF">Afil01_61520</name>
</gene>
<keyword evidence="15" id="KW-1185">Reference proteome</keyword>
<comment type="caution">
    <text evidence="14">The sequence shown here is derived from an EMBL/GenBank/DDBJ whole genome shotgun (WGS) entry which is preliminary data.</text>
</comment>
<dbReference type="Proteomes" id="UP001165079">
    <property type="component" value="Unassembled WGS sequence"/>
</dbReference>
<accession>A0A9W6SSV9</accession>
<feature type="binding site" evidence="13">
    <location>
        <position position="99"/>
    </location>
    <ligand>
        <name>Mg(2+)</name>
        <dbReference type="ChEBI" id="CHEBI:18420"/>
    </ligand>
</feature>
<proteinExistence type="inferred from homology"/>
<dbReference type="GO" id="GO:0008168">
    <property type="term" value="F:methyltransferase activity"/>
    <property type="evidence" value="ECO:0007669"/>
    <property type="project" value="UniProtKB-KW"/>
</dbReference>
<dbReference type="EC" id="4.1.3.17" evidence="5"/>
<dbReference type="PANTHER" id="PTHR33254">
    <property type="entry name" value="4-HYDROXY-4-METHYL-2-OXOGLUTARATE ALDOLASE 3-RELATED"/>
    <property type="match status" value="1"/>
</dbReference>
<evidence type="ECO:0000256" key="7">
    <source>
        <dbReference type="ARBA" id="ARBA00016549"/>
    </source>
</evidence>
<evidence type="ECO:0000256" key="9">
    <source>
        <dbReference type="ARBA" id="ARBA00029596"/>
    </source>
</evidence>
<dbReference type="CDD" id="cd16841">
    <property type="entry name" value="RraA_family"/>
    <property type="match status" value="1"/>
</dbReference>
<evidence type="ECO:0000256" key="2">
    <source>
        <dbReference type="ARBA" id="ARBA00001968"/>
    </source>
</evidence>
<name>A0A9W6SSV9_9ACTN</name>
<evidence type="ECO:0000256" key="10">
    <source>
        <dbReference type="ARBA" id="ARBA00030169"/>
    </source>
</evidence>
<dbReference type="Pfam" id="PF03737">
    <property type="entry name" value="RraA-like"/>
    <property type="match status" value="1"/>
</dbReference>
<dbReference type="RefSeq" id="WP_285666797.1">
    <property type="nucleotide sequence ID" value="NZ_BSTX01000005.1"/>
</dbReference>
<evidence type="ECO:0000256" key="1">
    <source>
        <dbReference type="ARBA" id="ARBA00001342"/>
    </source>
</evidence>
<evidence type="ECO:0000256" key="6">
    <source>
        <dbReference type="ARBA" id="ARBA00012947"/>
    </source>
</evidence>
<dbReference type="InterPro" id="IPR005493">
    <property type="entry name" value="RraA/RraA-like"/>
</dbReference>
<comment type="function">
    <text evidence="8">Catalyzes the aldol cleavage of 4-hydroxy-4-methyl-2-oxoglutarate (HMG) into 2 molecules of pyruvate. Also contains a secondary oxaloacetate (OAA) decarboxylase activity due to the common pyruvate enolate transition state formed following C-C bond cleavage in the retro-aldol and decarboxylation reactions.</text>
</comment>
<evidence type="ECO:0000313" key="14">
    <source>
        <dbReference type="EMBL" id="GLZ81345.1"/>
    </source>
</evidence>
<dbReference type="GO" id="GO:0047443">
    <property type="term" value="F:4-hydroxy-4-methyl-2-oxoglutarate aldolase activity"/>
    <property type="evidence" value="ECO:0007669"/>
    <property type="project" value="UniProtKB-EC"/>
</dbReference>
<keyword evidence="13" id="KW-0479">Metal-binding</keyword>
<sequence length="212" mass="21569">MSALHPGTAAVCDTDKSLRVMAPAIAHRSSVAAMRGTAFTVRCDGDFFGALHALESAAPGDVLVVDGGGREVAYAGELFARAALARGLAGIVVDGGYRDIAYVRGSELPVFSRWVTPMAGTTGKAGHLGVPVVCGGVVVSPGDVVIADEDGLVVLEPSTVEEVFARAAEVVAREERVLAAMAAGKGIGECLNVAEHAARLGAGEASVLRFVV</sequence>
<evidence type="ECO:0000256" key="11">
    <source>
        <dbReference type="ARBA" id="ARBA00032305"/>
    </source>
</evidence>
<dbReference type="GO" id="GO:0032259">
    <property type="term" value="P:methylation"/>
    <property type="evidence" value="ECO:0007669"/>
    <property type="project" value="UniProtKB-KW"/>
</dbReference>
<evidence type="ECO:0000256" key="13">
    <source>
        <dbReference type="PIRSR" id="PIRSR605493-1"/>
    </source>
</evidence>
<keyword evidence="14" id="KW-0489">Methyltransferase</keyword>
<reference evidence="14" key="1">
    <citation type="submission" date="2023-03" db="EMBL/GenBank/DDBJ databases">
        <title>Actinorhabdospora filicis NBRC 111898.</title>
        <authorList>
            <person name="Ichikawa N."/>
            <person name="Sato H."/>
            <person name="Tonouchi N."/>
        </authorList>
    </citation>
    <scope>NUCLEOTIDE SEQUENCE</scope>
    <source>
        <strain evidence="14">NBRC 111898</strain>
    </source>
</reference>
<dbReference type="EMBL" id="BSTX01000005">
    <property type="protein sequence ID" value="GLZ81345.1"/>
    <property type="molecule type" value="Genomic_DNA"/>
</dbReference>
<evidence type="ECO:0000256" key="5">
    <source>
        <dbReference type="ARBA" id="ARBA00012213"/>
    </source>
</evidence>
<comment type="subunit">
    <text evidence="4">Homotrimer.</text>
</comment>
<comment type="cofactor">
    <cofactor evidence="13">
        <name>Mg(2+)</name>
        <dbReference type="ChEBI" id="CHEBI:18420"/>
    </cofactor>
</comment>
<dbReference type="SUPFAM" id="SSF89562">
    <property type="entry name" value="RraA-like"/>
    <property type="match status" value="1"/>
</dbReference>
<dbReference type="PANTHER" id="PTHR33254:SF4">
    <property type="entry name" value="4-HYDROXY-4-METHYL-2-OXOGLUTARATE ALDOLASE 3-RELATED"/>
    <property type="match status" value="1"/>
</dbReference>
<keyword evidence="13" id="KW-0460">Magnesium</keyword>
<organism evidence="14 15">
    <name type="scientific">Actinorhabdospora filicis</name>
    <dbReference type="NCBI Taxonomy" id="1785913"/>
    <lineage>
        <taxon>Bacteria</taxon>
        <taxon>Bacillati</taxon>
        <taxon>Actinomycetota</taxon>
        <taxon>Actinomycetes</taxon>
        <taxon>Micromonosporales</taxon>
        <taxon>Micromonosporaceae</taxon>
        <taxon>Actinorhabdospora</taxon>
    </lineage>
</organism>
<dbReference type="GO" id="GO:0008948">
    <property type="term" value="F:oxaloacetate decarboxylase activity"/>
    <property type="evidence" value="ECO:0007669"/>
    <property type="project" value="UniProtKB-EC"/>
</dbReference>
<evidence type="ECO:0000256" key="12">
    <source>
        <dbReference type="ARBA" id="ARBA00047973"/>
    </source>
</evidence>
<evidence type="ECO:0000256" key="8">
    <source>
        <dbReference type="ARBA" id="ARBA00025046"/>
    </source>
</evidence>
<protein>
    <recommendedName>
        <fullName evidence="7">Putative 4-hydroxy-4-methyl-2-oxoglutarate aldolase</fullName>
        <ecNumber evidence="6">4.1.1.112</ecNumber>
        <ecNumber evidence="5">4.1.3.17</ecNumber>
    </recommendedName>
    <alternativeName>
        <fullName evidence="11">Oxaloacetate decarboxylase</fullName>
    </alternativeName>
    <alternativeName>
        <fullName evidence="9">Regulator of ribonuclease activity homolog</fullName>
    </alternativeName>
    <alternativeName>
        <fullName evidence="10">RraA-like protein</fullName>
    </alternativeName>
</protein>
<dbReference type="GO" id="GO:0046872">
    <property type="term" value="F:metal ion binding"/>
    <property type="evidence" value="ECO:0007669"/>
    <property type="project" value="UniProtKB-KW"/>
</dbReference>
<evidence type="ECO:0000256" key="3">
    <source>
        <dbReference type="ARBA" id="ARBA00008621"/>
    </source>
</evidence>
<dbReference type="AlphaFoldDB" id="A0A9W6SSV9"/>
<dbReference type="EC" id="4.1.1.112" evidence="6"/>
<keyword evidence="14" id="KW-0808">Transferase</keyword>
<comment type="cofactor">
    <cofactor evidence="2">
        <name>a divalent metal cation</name>
        <dbReference type="ChEBI" id="CHEBI:60240"/>
    </cofactor>
</comment>
<evidence type="ECO:0000313" key="15">
    <source>
        <dbReference type="Proteomes" id="UP001165079"/>
    </source>
</evidence>
<dbReference type="InterPro" id="IPR036704">
    <property type="entry name" value="RraA/RraA-like_sf"/>
</dbReference>
<comment type="catalytic activity">
    <reaction evidence="12">
        <text>oxaloacetate + H(+) = pyruvate + CO2</text>
        <dbReference type="Rhea" id="RHEA:15641"/>
        <dbReference type="ChEBI" id="CHEBI:15361"/>
        <dbReference type="ChEBI" id="CHEBI:15378"/>
        <dbReference type="ChEBI" id="CHEBI:16452"/>
        <dbReference type="ChEBI" id="CHEBI:16526"/>
        <dbReference type="EC" id="4.1.1.112"/>
    </reaction>
</comment>
<comment type="similarity">
    <text evidence="3">Belongs to the class II aldolase/RraA-like family.</text>
</comment>
<feature type="binding site" evidence="13">
    <location>
        <position position="98"/>
    </location>
    <ligand>
        <name>substrate</name>
    </ligand>
</feature>
<evidence type="ECO:0000256" key="4">
    <source>
        <dbReference type="ARBA" id="ARBA00011233"/>
    </source>
</evidence>
<comment type="catalytic activity">
    <reaction evidence="1">
        <text>4-hydroxy-4-methyl-2-oxoglutarate = 2 pyruvate</text>
        <dbReference type="Rhea" id="RHEA:22748"/>
        <dbReference type="ChEBI" id="CHEBI:15361"/>
        <dbReference type="ChEBI" id="CHEBI:58276"/>
        <dbReference type="EC" id="4.1.3.17"/>
    </reaction>
</comment>
<dbReference type="Gene3D" id="3.50.30.40">
    <property type="entry name" value="Ribonuclease E inhibitor RraA/RraA-like"/>
    <property type="match status" value="1"/>
</dbReference>